<evidence type="ECO:0000313" key="4">
    <source>
        <dbReference type="EMBL" id="MSB48505.1"/>
    </source>
</evidence>
<keyword evidence="1" id="KW-0472">Membrane</keyword>
<sequence length="184" mass="20136">MKRQILSILLTFVMVFNLTTFASATSVSNEGSANTDISTLSAGLAWGPVIVGNIQFTMTNPHKGNVGPYGWIEHINLHIRNVKTKKEIANYHLFKGINQEGRECFIAWDSVTKTTVFQHCDNDGWTNAVTEFAKFVQGAVSDVLDQADFWATVVIGGLLIVAIVDLILPMDPIPVIPFSAKEAA</sequence>
<dbReference type="EMBL" id="WKPO01000008">
    <property type="protein sequence ID" value="MSB48505.1"/>
    <property type="molecule type" value="Genomic_DNA"/>
</dbReference>
<dbReference type="Proteomes" id="UP000429811">
    <property type="component" value="Unassembled WGS sequence"/>
</dbReference>
<evidence type="ECO:0000256" key="2">
    <source>
        <dbReference type="SAM" id="SignalP"/>
    </source>
</evidence>
<reference evidence="4 5" key="1">
    <citation type="journal article" date="2019" name="Nat. Med.">
        <title>A library of human gut bacterial isolates paired with longitudinal multiomics data enables mechanistic microbiome research.</title>
        <authorList>
            <person name="Poyet M."/>
            <person name="Groussin M."/>
            <person name="Gibbons S.M."/>
            <person name="Avila-Pacheco J."/>
            <person name="Jiang X."/>
            <person name="Kearney S.M."/>
            <person name="Perrotta A.R."/>
            <person name="Berdy B."/>
            <person name="Zhao S."/>
            <person name="Lieberman T.D."/>
            <person name="Swanson P.K."/>
            <person name="Smith M."/>
            <person name="Roesemann S."/>
            <person name="Alexander J.E."/>
            <person name="Rich S.A."/>
            <person name="Livny J."/>
            <person name="Vlamakis H."/>
            <person name="Clish C."/>
            <person name="Bullock K."/>
            <person name="Deik A."/>
            <person name="Scott J."/>
            <person name="Pierce K.A."/>
            <person name="Xavier R.J."/>
            <person name="Alm E.J."/>
        </authorList>
    </citation>
    <scope>NUCLEOTIDE SEQUENCE [LARGE SCALE GENOMIC DNA]</scope>
    <source>
        <strain evidence="4 5">BIOML-A5</strain>
    </source>
</reference>
<evidence type="ECO:0000313" key="3">
    <source>
        <dbReference type="EMBL" id="MDB7932293.1"/>
    </source>
</evidence>
<evidence type="ECO:0000256" key="1">
    <source>
        <dbReference type="SAM" id="Phobius"/>
    </source>
</evidence>
<comment type="caution">
    <text evidence="4">The sequence shown here is derived from an EMBL/GenBank/DDBJ whole genome shotgun (WGS) entry which is preliminary data.</text>
</comment>
<keyword evidence="2" id="KW-0732">Signal</keyword>
<keyword evidence="1" id="KW-1133">Transmembrane helix</keyword>
<proteinExistence type="predicted"/>
<name>A0A6I2RCU5_FLAPL</name>
<dbReference type="RefSeq" id="WP_131971180.1">
    <property type="nucleotide sequence ID" value="NZ_BAABXT010000001.1"/>
</dbReference>
<keyword evidence="1" id="KW-0812">Transmembrane</keyword>
<feature type="transmembrane region" description="Helical" evidence="1">
    <location>
        <begin position="149"/>
        <end position="168"/>
    </location>
</feature>
<dbReference type="EMBL" id="JAQLWV010000004">
    <property type="protein sequence ID" value="MDB7932293.1"/>
    <property type="molecule type" value="Genomic_DNA"/>
</dbReference>
<evidence type="ECO:0000313" key="5">
    <source>
        <dbReference type="Proteomes" id="UP000429811"/>
    </source>
</evidence>
<feature type="chain" id="PRO_5042728398" evidence="2">
    <location>
        <begin position="25"/>
        <end position="184"/>
    </location>
</feature>
<protein>
    <submittedName>
        <fullName evidence="4">Uncharacterized protein</fullName>
    </submittedName>
</protein>
<accession>A0A6I2RCU5</accession>
<dbReference type="Proteomes" id="UP001211173">
    <property type="component" value="Unassembled WGS sequence"/>
</dbReference>
<reference evidence="3" key="2">
    <citation type="submission" date="2023-01" db="EMBL/GenBank/DDBJ databases">
        <title>Human gut microbiome strain richness.</title>
        <authorList>
            <person name="Chen-Liaw A."/>
        </authorList>
    </citation>
    <scope>NUCLEOTIDE SEQUENCE</scope>
    <source>
        <strain evidence="3">1001287st1_F4_1001285I_161205</strain>
    </source>
</reference>
<dbReference type="AlphaFoldDB" id="A0A6I2RCU5"/>
<feature type="signal peptide" evidence="2">
    <location>
        <begin position="1"/>
        <end position="24"/>
    </location>
</feature>
<gene>
    <name evidence="4" type="ORF">GKE90_07290</name>
    <name evidence="3" type="ORF">PNE06_04320</name>
</gene>
<organism evidence="4 5">
    <name type="scientific">Flavonifractor plautii</name>
    <name type="common">Fusobacterium plautii</name>
    <dbReference type="NCBI Taxonomy" id="292800"/>
    <lineage>
        <taxon>Bacteria</taxon>
        <taxon>Bacillati</taxon>
        <taxon>Bacillota</taxon>
        <taxon>Clostridia</taxon>
        <taxon>Eubacteriales</taxon>
        <taxon>Oscillospiraceae</taxon>
        <taxon>Flavonifractor</taxon>
    </lineage>
</organism>